<comment type="caution">
    <text evidence="1">The sequence shown here is derived from an EMBL/GenBank/DDBJ whole genome shotgun (WGS) entry which is preliminary data.</text>
</comment>
<protein>
    <submittedName>
        <fullName evidence="1">2097_t:CDS:1</fullName>
    </submittedName>
</protein>
<feature type="non-terminal residue" evidence="1">
    <location>
        <position position="42"/>
    </location>
</feature>
<gene>
    <name evidence="1" type="ORF">DERYTH_LOCUS25467</name>
</gene>
<dbReference type="Proteomes" id="UP000789405">
    <property type="component" value="Unassembled WGS sequence"/>
</dbReference>
<reference evidence="1" key="1">
    <citation type="submission" date="2021-06" db="EMBL/GenBank/DDBJ databases">
        <authorList>
            <person name="Kallberg Y."/>
            <person name="Tangrot J."/>
            <person name="Rosling A."/>
        </authorList>
    </citation>
    <scope>NUCLEOTIDE SEQUENCE</scope>
    <source>
        <strain evidence="1">MA453B</strain>
    </source>
</reference>
<dbReference type="EMBL" id="CAJVPY010047535">
    <property type="protein sequence ID" value="CAG8811437.1"/>
    <property type="molecule type" value="Genomic_DNA"/>
</dbReference>
<evidence type="ECO:0000313" key="1">
    <source>
        <dbReference type="EMBL" id="CAG8811437.1"/>
    </source>
</evidence>
<name>A0A9N9K4X8_9GLOM</name>
<sequence>ANINTLTVGFFITASAVPIQTYLPSVVPGDIRSCVFCIDAEM</sequence>
<dbReference type="AlphaFoldDB" id="A0A9N9K4X8"/>
<proteinExistence type="predicted"/>
<organism evidence="1 2">
    <name type="scientific">Dentiscutata erythropus</name>
    <dbReference type="NCBI Taxonomy" id="1348616"/>
    <lineage>
        <taxon>Eukaryota</taxon>
        <taxon>Fungi</taxon>
        <taxon>Fungi incertae sedis</taxon>
        <taxon>Mucoromycota</taxon>
        <taxon>Glomeromycotina</taxon>
        <taxon>Glomeromycetes</taxon>
        <taxon>Diversisporales</taxon>
        <taxon>Gigasporaceae</taxon>
        <taxon>Dentiscutata</taxon>
    </lineage>
</organism>
<evidence type="ECO:0000313" key="2">
    <source>
        <dbReference type="Proteomes" id="UP000789405"/>
    </source>
</evidence>
<keyword evidence="2" id="KW-1185">Reference proteome</keyword>
<accession>A0A9N9K4X8</accession>
<feature type="non-terminal residue" evidence="1">
    <location>
        <position position="1"/>
    </location>
</feature>